<dbReference type="HAMAP" id="MF_01610">
    <property type="entry name" value="MfnA_decarbox"/>
    <property type="match status" value="1"/>
</dbReference>
<dbReference type="PANTHER" id="PTHR42735:SF6">
    <property type="entry name" value="SPHINGOSINE-1-PHOSPHATE LYASE 1"/>
    <property type="match status" value="1"/>
</dbReference>
<dbReference type="GO" id="GO:0004068">
    <property type="term" value="F:aspartate 1-decarboxylase activity"/>
    <property type="evidence" value="ECO:0007669"/>
    <property type="project" value="UniProtKB-UniRule"/>
</dbReference>
<dbReference type="UniPathway" id="UPA00080"/>
<dbReference type="InterPro" id="IPR050477">
    <property type="entry name" value="GrpII_AminoAcid_Decarb"/>
</dbReference>
<comment type="pathway">
    <text evidence="6">Cofactor biosynthesis; methanofuran biosynthesis.</text>
</comment>
<evidence type="ECO:0000256" key="7">
    <source>
        <dbReference type="PIRSR" id="PIRSR602129-50"/>
    </source>
</evidence>
<sequence>MNRDGMDEKSIESILNDLKSKDTPYERVLSSMCTYPHPIAVAAHAQFIETNLGDPGLFAGTAEIEREVVQMMGTLYGNSDAHGHITTGGTESNIQAIHAIRNARNLREPNIIVPESAHFSFDKVADVLKVTVQKAELDSDLKVDLSSVEDLINDNTIGIVGIAGTTEFGQIDPIRELSDLALSENMFLHVDAAFGGFVIPFLPDRNEPGRGQEYEFDFTLPGVTSLASDPHKMGFSTIPTGGLLFRNSSYLSRLSVDTPYLTVTSQQTLTGTRSGASAVAAYAVFKHLGRSGYERIVHRCMDLTHELVARVRKFGIEPLIDPVMNVVALDVPDCKQVRSELAKRGWIVSITRKPCALRIVIMPHITSENMRLFTDDLCDVVSAG</sequence>
<gene>
    <name evidence="6 8" type="primary">mfnA</name>
    <name evidence="8" type="ORF">DMJHIOCL_00030</name>
</gene>
<feature type="modified residue" description="N6-(pyridoxal phosphate)lysine" evidence="6 7">
    <location>
        <position position="232"/>
    </location>
</feature>
<dbReference type="InterPro" id="IPR015422">
    <property type="entry name" value="PyrdxlP-dep_Trfase_small"/>
</dbReference>
<dbReference type="GO" id="GO:0019752">
    <property type="term" value="P:carboxylic acid metabolic process"/>
    <property type="evidence" value="ECO:0007669"/>
    <property type="project" value="InterPro"/>
</dbReference>
<dbReference type="GO" id="GO:2001120">
    <property type="term" value="P:methanofuran biosynthetic process"/>
    <property type="evidence" value="ECO:0007669"/>
    <property type="project" value="UniProtKB-UniRule"/>
</dbReference>
<dbReference type="PANTHER" id="PTHR42735">
    <property type="match status" value="1"/>
</dbReference>
<keyword evidence="3 6" id="KW-0663">Pyridoxal phosphate</keyword>
<dbReference type="GO" id="GO:0030170">
    <property type="term" value="F:pyridoxal phosphate binding"/>
    <property type="evidence" value="ECO:0007669"/>
    <property type="project" value="UniProtKB-UniRule"/>
</dbReference>
<comment type="similarity">
    <text evidence="5">Belongs to the group II decarboxylase family. Sphingosine-1-phosphate lyase subfamily.</text>
</comment>
<accession>A0A7G9YD67</accession>
<dbReference type="SUPFAM" id="SSF53383">
    <property type="entry name" value="PLP-dependent transferases"/>
    <property type="match status" value="1"/>
</dbReference>
<evidence type="ECO:0000256" key="2">
    <source>
        <dbReference type="ARBA" id="ARBA00022793"/>
    </source>
</evidence>
<evidence type="ECO:0000256" key="6">
    <source>
        <dbReference type="HAMAP-Rule" id="MF_01610"/>
    </source>
</evidence>
<name>A0A7G9YD67_9EURY</name>
<dbReference type="EC" id="4.1.1.11" evidence="6"/>
<dbReference type="EMBL" id="MT631162">
    <property type="protein sequence ID" value="QNO45951.1"/>
    <property type="molecule type" value="Genomic_DNA"/>
</dbReference>
<comment type="catalytic activity">
    <reaction evidence="6">
        <text>L-aspartate + H(+) = beta-alanine + CO2</text>
        <dbReference type="Rhea" id="RHEA:19497"/>
        <dbReference type="ChEBI" id="CHEBI:15378"/>
        <dbReference type="ChEBI" id="CHEBI:16526"/>
        <dbReference type="ChEBI" id="CHEBI:29991"/>
        <dbReference type="ChEBI" id="CHEBI:57966"/>
        <dbReference type="EC" id="4.1.1.11"/>
    </reaction>
</comment>
<comment type="catalytic activity">
    <reaction evidence="6">
        <text>L-tyrosine + H(+) = tyramine + CO2</text>
        <dbReference type="Rhea" id="RHEA:14345"/>
        <dbReference type="ChEBI" id="CHEBI:15378"/>
        <dbReference type="ChEBI" id="CHEBI:16526"/>
        <dbReference type="ChEBI" id="CHEBI:58315"/>
        <dbReference type="ChEBI" id="CHEBI:327995"/>
        <dbReference type="EC" id="4.1.1.25"/>
    </reaction>
</comment>
<comment type="function">
    <text evidence="6">Catalyzes the decarboxylation of L-tyrosine to produce tyramine for methanofuran biosynthesis. Can also catalyze the decarboxylation of L-aspartate to produce beta-alanine for coenzyme A (CoA) biosynthesis.</text>
</comment>
<organism evidence="8">
    <name type="scientific">Candidatus Methanogaster sp. ANME-2c ERB4</name>
    <dbReference type="NCBI Taxonomy" id="2759911"/>
    <lineage>
        <taxon>Archaea</taxon>
        <taxon>Methanobacteriati</taxon>
        <taxon>Methanobacteriota</taxon>
        <taxon>Stenosarchaea group</taxon>
        <taxon>Methanomicrobia</taxon>
        <taxon>Methanosarcinales</taxon>
        <taxon>ANME-2 cluster</taxon>
        <taxon>Candidatus Methanogasteraceae</taxon>
        <taxon>Candidatus Methanogaster</taxon>
    </lineage>
</organism>
<dbReference type="InterPro" id="IPR015421">
    <property type="entry name" value="PyrdxlP-dep_Trfase_major"/>
</dbReference>
<evidence type="ECO:0000256" key="4">
    <source>
        <dbReference type="ARBA" id="ARBA00023239"/>
    </source>
</evidence>
<proteinExistence type="inferred from homology"/>
<dbReference type="InterPro" id="IPR015424">
    <property type="entry name" value="PyrdxlP-dep_Trfase"/>
</dbReference>
<reference evidence="8" key="1">
    <citation type="submission" date="2020-06" db="EMBL/GenBank/DDBJ databases">
        <title>Unique genomic features of the anaerobic methanotrophic archaea.</title>
        <authorList>
            <person name="Chadwick G.L."/>
            <person name="Skennerton C.T."/>
            <person name="Laso-Perez R."/>
            <person name="Leu A.O."/>
            <person name="Speth D.R."/>
            <person name="Yu H."/>
            <person name="Morgan-Lang C."/>
            <person name="Hatzenpichler R."/>
            <person name="Goudeau D."/>
            <person name="Malmstrom R."/>
            <person name="Brazelton W.J."/>
            <person name="Woyke T."/>
            <person name="Hallam S.J."/>
            <person name="Tyson G.W."/>
            <person name="Wegener G."/>
            <person name="Boetius A."/>
            <person name="Orphan V."/>
        </authorList>
    </citation>
    <scope>NUCLEOTIDE SEQUENCE</scope>
</reference>
<evidence type="ECO:0000256" key="3">
    <source>
        <dbReference type="ARBA" id="ARBA00022898"/>
    </source>
</evidence>
<dbReference type="UniPathway" id="UPA00241"/>
<dbReference type="EC" id="4.1.1.25" evidence="6"/>
<evidence type="ECO:0000313" key="8">
    <source>
        <dbReference type="EMBL" id="QNO45951.1"/>
    </source>
</evidence>
<dbReference type="InterPro" id="IPR020931">
    <property type="entry name" value="MfnA"/>
</dbReference>
<protein>
    <recommendedName>
        <fullName evidence="6">Probable L-tyrosine/L-aspartate decarboxylase</fullName>
        <shortName evidence="6">TDC/ADC</shortName>
        <ecNumber evidence="6">4.1.1.11</ecNumber>
        <ecNumber evidence="6">4.1.1.25</ecNumber>
    </recommendedName>
</protein>
<dbReference type="Pfam" id="PF00282">
    <property type="entry name" value="Pyridoxal_deC"/>
    <property type="match status" value="1"/>
</dbReference>
<keyword evidence="2 6" id="KW-0210">Decarboxylase</keyword>
<evidence type="ECO:0000256" key="5">
    <source>
        <dbReference type="ARBA" id="ARBA00038302"/>
    </source>
</evidence>
<evidence type="ECO:0000256" key="1">
    <source>
        <dbReference type="ARBA" id="ARBA00001933"/>
    </source>
</evidence>
<comment type="similarity">
    <text evidence="6">Belongs to the group II decarboxylase family. MfnA subfamily.</text>
</comment>
<dbReference type="Gene3D" id="3.40.640.10">
    <property type="entry name" value="Type I PLP-dependent aspartate aminotransferase-like (Major domain)"/>
    <property type="match status" value="1"/>
</dbReference>
<dbReference type="GO" id="GO:0015937">
    <property type="term" value="P:coenzyme A biosynthetic process"/>
    <property type="evidence" value="ECO:0007669"/>
    <property type="project" value="UniProtKB-UniRule"/>
</dbReference>
<keyword evidence="4 6" id="KW-0456">Lyase</keyword>
<dbReference type="InterPro" id="IPR002129">
    <property type="entry name" value="PyrdxlP-dep_de-COase"/>
</dbReference>
<dbReference type="Gene3D" id="3.90.1150.10">
    <property type="entry name" value="Aspartate Aminotransferase, domain 1"/>
    <property type="match status" value="1"/>
</dbReference>
<comment type="cofactor">
    <cofactor evidence="1 6 7">
        <name>pyridoxal 5'-phosphate</name>
        <dbReference type="ChEBI" id="CHEBI:597326"/>
    </cofactor>
</comment>
<dbReference type="GO" id="GO:0004837">
    <property type="term" value="F:tyrosine decarboxylase activity"/>
    <property type="evidence" value="ECO:0007669"/>
    <property type="project" value="UniProtKB-UniRule"/>
</dbReference>
<dbReference type="NCBIfam" id="TIGR03812">
    <property type="entry name" value="tyr_de_CO2_Arch"/>
    <property type="match status" value="1"/>
</dbReference>
<dbReference type="AlphaFoldDB" id="A0A7G9YD67"/>
<comment type="pathway">
    <text evidence="6">Cofactor biosynthesis; coenzyme A biosynthesis.</text>
</comment>